<dbReference type="PANTHER" id="PTHR23065">
    <property type="entry name" value="PROLINE-SERINE-THREONINE PHOSPHATASE INTERACTING PROTEIN 1"/>
    <property type="match status" value="1"/>
</dbReference>
<gene>
    <name evidence="4" type="ORF">VPNG_04896</name>
</gene>
<dbReference type="CDD" id="cd09264">
    <property type="entry name" value="AP_Syp1_MHD"/>
    <property type="match status" value="1"/>
</dbReference>
<sequence length="959" mass="102130">MSANLSTIGKELEDAQDKVDKLTKKGGKANALKVDTANARLESASSQWESQAPFILETLQALDEQRCNHLRDVLTQLQTHEVDQADRLRAAANDALATILEADTSREVENFVIKVTGGRPKTERRTGTGTGSSNGTLGRTPTVTRQTTSQNVQSPPLATTDSGLAPPPQFNSSHDNDARSDHSVRSNDKSGKGLGSFSRTSSSHGRLSPHGSSSNLAIPTAGRLDALAEDPDTPKLPRHEDDAQGAETNGSFGDHSAGAAPAGPPSAHLNGMTAEEIFDAPPPPGPPPSHQNKEAELAKDNDGYTIPPAANDPISQAQREAAHEAGVDDHEHLFKLNIQNSPIAEEDPDAAKAAQLSLANTLGTMQLPARRAGTVRGRRDVRNTMYIPSSIPVPGVEHSSPLSTGEPTQHLPPSPAVPGTSSSMSSKPSAIHTLASEASVTGTSDTQSVRSAGSLGGLAHGKHPDLTAPGLNSSIVESVSATFEDGAVKSVRINGEIAFAYNGDGLFSDTRETIRINDFPSLESIGPNRIFVSSTPSPEEFTLDLSHIPAKTATPGFTYRVHADEPSSAHLASHCPLLIKPAWKPVGDKLGLVLLYKLNPEFLGSHKPVVLKNFNLVATYEGARASGVQTKPTGTHLKDKHLVYWRFGDANLQPGQEWQKIICRVIGAENAEPQPGVIEARWEYVSSATVGEEGSHFISISRRKENKGKGLALDEDDKSDSEEDDPFADDTTAVSPRTTRETFSWEEVPTARKILQRQGGQEAGDAVLLRDPVLPGVADLCGEGAPGPAAELHGAPLAVEDDGALVLVRLGRVVDALEAHLVGRDEGDVPAEELEDGLLELGRLVGPYLLEPLALLARRGRLVPRRLQVALQRDERRHGHHGEARRLAVVHQPPELLVLGAELADGRLLDGLVVVGRVGPELQDAHVAGLLGRRELLLRDGQLLLQQLVGRLQAGGFVL</sequence>
<feature type="region of interest" description="Disordered" evidence="2">
    <location>
        <begin position="708"/>
        <end position="743"/>
    </location>
</feature>
<protein>
    <recommendedName>
        <fullName evidence="3">Muniscin C-terminal domain-containing protein</fullName>
    </recommendedName>
</protein>
<feature type="compositionally biased region" description="Polar residues" evidence="2">
    <location>
        <begin position="197"/>
        <end position="217"/>
    </location>
</feature>
<reference evidence="4 5" key="1">
    <citation type="submission" date="2015-09" db="EMBL/GenBank/DDBJ databases">
        <title>Host preference determinants of Valsa canker pathogens revealed by comparative genomics.</title>
        <authorList>
            <person name="Yin Z."/>
            <person name="Huang L."/>
        </authorList>
    </citation>
    <scope>NUCLEOTIDE SEQUENCE [LARGE SCALE GENOMIC DNA]</scope>
    <source>
        <strain evidence="4 5">SXYLt</strain>
    </source>
</reference>
<feature type="compositionally biased region" description="Pro residues" evidence="2">
    <location>
        <begin position="280"/>
        <end position="289"/>
    </location>
</feature>
<feature type="compositionally biased region" description="Polar residues" evidence="2">
    <location>
        <begin position="141"/>
        <end position="162"/>
    </location>
</feature>
<feature type="compositionally biased region" description="Polar residues" evidence="2">
    <location>
        <begin position="436"/>
        <end position="451"/>
    </location>
</feature>
<feature type="compositionally biased region" description="Basic and acidic residues" evidence="2">
    <location>
        <begin position="174"/>
        <end position="191"/>
    </location>
</feature>
<dbReference type="Proteomes" id="UP000285146">
    <property type="component" value="Unassembled WGS sequence"/>
</dbReference>
<evidence type="ECO:0000313" key="5">
    <source>
        <dbReference type="Proteomes" id="UP000285146"/>
    </source>
</evidence>
<evidence type="ECO:0000259" key="3">
    <source>
        <dbReference type="Pfam" id="PF10291"/>
    </source>
</evidence>
<feature type="region of interest" description="Disordered" evidence="2">
    <location>
        <begin position="387"/>
        <end position="465"/>
    </location>
</feature>
<dbReference type="AlphaFoldDB" id="A0A423XB15"/>
<dbReference type="EMBL" id="LKEB01000021">
    <property type="protein sequence ID" value="ROW13155.1"/>
    <property type="molecule type" value="Genomic_DNA"/>
</dbReference>
<evidence type="ECO:0000256" key="1">
    <source>
        <dbReference type="ARBA" id="ARBA00022583"/>
    </source>
</evidence>
<keyword evidence="5" id="KW-1185">Reference proteome</keyword>
<dbReference type="SUPFAM" id="SSF103657">
    <property type="entry name" value="BAR/IMD domain-like"/>
    <property type="match status" value="1"/>
</dbReference>
<dbReference type="InParanoid" id="A0A423XB15"/>
<name>A0A423XB15_9PEZI</name>
<dbReference type="Gene3D" id="1.20.1270.60">
    <property type="entry name" value="Arfaptin homology (AH) domain/BAR domain"/>
    <property type="match status" value="1"/>
</dbReference>
<dbReference type="FunCoup" id="A0A423XB15">
    <property type="interactions" value="138"/>
</dbReference>
<feature type="compositionally biased region" description="Low complexity" evidence="2">
    <location>
        <begin position="131"/>
        <end position="140"/>
    </location>
</feature>
<dbReference type="GO" id="GO:0032185">
    <property type="term" value="P:septin cytoskeleton organization"/>
    <property type="evidence" value="ECO:0007669"/>
    <property type="project" value="TreeGrafter"/>
</dbReference>
<keyword evidence="1" id="KW-0254">Endocytosis</keyword>
<comment type="caution">
    <text evidence="4">The sequence shown here is derived from an EMBL/GenBank/DDBJ whole genome shotgun (WGS) entry which is preliminary data.</text>
</comment>
<dbReference type="InterPro" id="IPR027267">
    <property type="entry name" value="AH/BAR_dom_sf"/>
</dbReference>
<dbReference type="GO" id="GO:0006897">
    <property type="term" value="P:endocytosis"/>
    <property type="evidence" value="ECO:0007669"/>
    <property type="project" value="UniProtKB-KW"/>
</dbReference>
<dbReference type="GO" id="GO:0030139">
    <property type="term" value="C:endocytic vesicle"/>
    <property type="evidence" value="ECO:0007669"/>
    <property type="project" value="TreeGrafter"/>
</dbReference>
<feature type="compositionally biased region" description="Low complexity" evidence="2">
    <location>
        <begin position="256"/>
        <end position="267"/>
    </location>
</feature>
<proteinExistence type="predicted"/>
<dbReference type="OrthoDB" id="331602at2759"/>
<accession>A0A423XB15</accession>
<evidence type="ECO:0000313" key="4">
    <source>
        <dbReference type="EMBL" id="ROW13155.1"/>
    </source>
</evidence>
<dbReference type="GO" id="GO:0005886">
    <property type="term" value="C:plasma membrane"/>
    <property type="evidence" value="ECO:0007669"/>
    <property type="project" value="TreeGrafter"/>
</dbReference>
<dbReference type="InterPro" id="IPR049609">
    <property type="entry name" value="Syp1-like_MHD"/>
</dbReference>
<feature type="domain" description="Muniscin C-terminal" evidence="3">
    <location>
        <begin position="469"/>
        <end position="755"/>
    </location>
</feature>
<feature type="compositionally biased region" description="Acidic residues" evidence="2">
    <location>
        <begin position="713"/>
        <end position="728"/>
    </location>
</feature>
<organism evidence="4 5">
    <name type="scientific">Cytospora leucostoma</name>
    <dbReference type="NCBI Taxonomy" id="1230097"/>
    <lineage>
        <taxon>Eukaryota</taxon>
        <taxon>Fungi</taxon>
        <taxon>Dikarya</taxon>
        <taxon>Ascomycota</taxon>
        <taxon>Pezizomycotina</taxon>
        <taxon>Sordariomycetes</taxon>
        <taxon>Sordariomycetidae</taxon>
        <taxon>Diaporthales</taxon>
        <taxon>Cytosporaceae</taxon>
        <taxon>Cytospora</taxon>
    </lineage>
</organism>
<dbReference type="GO" id="GO:0032153">
    <property type="term" value="C:cell division site"/>
    <property type="evidence" value="ECO:0007669"/>
    <property type="project" value="TreeGrafter"/>
</dbReference>
<feature type="region of interest" description="Disordered" evidence="2">
    <location>
        <begin position="113"/>
        <end position="295"/>
    </location>
</feature>
<dbReference type="InterPro" id="IPR018808">
    <property type="entry name" value="Muniscin_C"/>
</dbReference>
<feature type="compositionally biased region" description="Basic and acidic residues" evidence="2">
    <location>
        <begin position="232"/>
        <end position="242"/>
    </location>
</feature>
<dbReference type="STRING" id="1230097.A0A423XB15"/>
<evidence type="ECO:0000256" key="2">
    <source>
        <dbReference type="SAM" id="MobiDB-lite"/>
    </source>
</evidence>
<dbReference type="Pfam" id="PF10291">
    <property type="entry name" value="muHD"/>
    <property type="match status" value="1"/>
</dbReference>
<dbReference type="PANTHER" id="PTHR23065:SF54">
    <property type="entry name" value="SUPPRESSOR OF YEAST PROFILIN DELETION"/>
    <property type="match status" value="1"/>
</dbReference>